<dbReference type="PROSITE" id="PS51257">
    <property type="entry name" value="PROKAR_LIPOPROTEIN"/>
    <property type="match status" value="1"/>
</dbReference>
<comment type="subcellular location">
    <subcellularLocation>
        <location evidence="1">Cell membrane</location>
        <topology evidence="1">Lipid-anchor</topology>
    </subcellularLocation>
</comment>
<evidence type="ECO:0000256" key="1">
    <source>
        <dbReference type="ARBA" id="ARBA00004193"/>
    </source>
</evidence>
<dbReference type="PROSITE" id="PS01040">
    <property type="entry name" value="SBP_BACTERIAL_5"/>
    <property type="match status" value="1"/>
</dbReference>
<dbReference type="PANTHER" id="PTHR30290:SF10">
    <property type="entry name" value="PERIPLASMIC OLIGOPEPTIDE-BINDING PROTEIN-RELATED"/>
    <property type="match status" value="1"/>
</dbReference>
<dbReference type="RefSeq" id="WP_013787530.1">
    <property type="nucleotide sequence ID" value="NC_015555.1"/>
</dbReference>
<proteinExistence type="inferred from homology"/>
<feature type="chain" id="PRO_5039484561" evidence="6">
    <location>
        <begin position="23"/>
        <end position="560"/>
    </location>
</feature>
<evidence type="ECO:0000256" key="4">
    <source>
        <dbReference type="ARBA" id="ARBA00022729"/>
    </source>
</evidence>
<dbReference type="eggNOG" id="COG4166">
    <property type="taxonomic scope" value="Bacteria"/>
</dbReference>
<dbReference type="FunFam" id="3.10.105.10:FF:000001">
    <property type="entry name" value="Oligopeptide ABC transporter, oligopeptide-binding protein"/>
    <property type="match status" value="1"/>
</dbReference>
<dbReference type="CDD" id="cd08504">
    <property type="entry name" value="PBP2_OppA"/>
    <property type="match status" value="1"/>
</dbReference>
<dbReference type="InterPro" id="IPR023765">
    <property type="entry name" value="SBP_5_CS"/>
</dbReference>
<dbReference type="InterPro" id="IPR030678">
    <property type="entry name" value="Peptide/Ni-bd"/>
</dbReference>
<dbReference type="Pfam" id="PF00496">
    <property type="entry name" value="SBP_bac_5"/>
    <property type="match status" value="1"/>
</dbReference>
<dbReference type="FunFam" id="3.90.76.10:FF:000001">
    <property type="entry name" value="Oligopeptide ABC transporter substrate-binding protein"/>
    <property type="match status" value="1"/>
</dbReference>
<evidence type="ECO:0000313" key="9">
    <source>
        <dbReference type="Proteomes" id="UP000007239"/>
    </source>
</evidence>
<keyword evidence="9" id="KW-1185">Reference proteome</keyword>
<gene>
    <name evidence="8" type="ordered locus">Thexy_0735</name>
</gene>
<evidence type="ECO:0000256" key="3">
    <source>
        <dbReference type="ARBA" id="ARBA00022448"/>
    </source>
</evidence>
<feature type="signal peptide" evidence="6">
    <location>
        <begin position="1"/>
        <end position="22"/>
    </location>
</feature>
<sequence>MKRKNWLALLLTLVLALSALLAGCSANSNSSSQSKNNSSSGTQTAKADEQVLTLNLRADPPNLNPFTTTDVASFDVLNDVLEGLTRYDKNGQLKPGSGLAKSWDISSDGLTYTFHLKDGIKWSDGNPITAYDFEYSWKKVLDPKTASQYAYQFYYIQGAEEYNSGKGSADQVGIKALDDKTLQVKLKAPAPQFLGLTAFGTYLPQEKSFVEKVGVDKLGSSPDTLVYSGPFVLKQWNHDQNLVLEKNPDYWDKDSVKLQKVTLLIIKDANTQAQNYDNGTLDQMRVPSDLMDKYKNTKEFSIKPVATNWYIQFNDKKGVFKNVNIRKAFTLAIDRKAFTEQVLKDGSIPAESIVPPGVPGYNGEDFSKQDGSPFFKDNDVQAAKDYLKKGLEELGLKELPTITFTADDTSAAKKDAEALQQMWNQNLGVNVQIKNEAFKIRIDDMNKGNYDMVLAGWGADYNDPMTFLDMWETNNGNNTAFYSNPEYDKLIDDAKSTPDLKKRNDDMIQAEKIAMNDMAIGPLYFQAYALATKSYVKDLVVPTFGTEWELKWTYIEGKNQ</sequence>
<dbReference type="STRING" id="858215.Thexy_0735"/>
<keyword evidence="4 6" id="KW-0732">Signal</keyword>
<keyword evidence="3" id="KW-0813">Transport</keyword>
<feature type="compositionally biased region" description="Low complexity" evidence="5">
    <location>
        <begin position="27"/>
        <end position="40"/>
    </location>
</feature>
<dbReference type="GO" id="GO:0015833">
    <property type="term" value="P:peptide transport"/>
    <property type="evidence" value="ECO:0007669"/>
    <property type="project" value="TreeGrafter"/>
</dbReference>
<dbReference type="PANTHER" id="PTHR30290">
    <property type="entry name" value="PERIPLASMIC BINDING COMPONENT OF ABC TRANSPORTER"/>
    <property type="match status" value="1"/>
</dbReference>
<organism evidence="8 9">
    <name type="scientific">Thermoanaerobacterium xylanolyticum (strain ATCC 49914 / DSM 7097 / LX-11)</name>
    <dbReference type="NCBI Taxonomy" id="858215"/>
    <lineage>
        <taxon>Bacteria</taxon>
        <taxon>Bacillati</taxon>
        <taxon>Bacillota</taxon>
        <taxon>Clostridia</taxon>
        <taxon>Thermoanaerobacterales</taxon>
        <taxon>Thermoanaerobacteraceae</taxon>
        <taxon>Thermoanaerobacterium</taxon>
    </lineage>
</organism>
<dbReference type="GO" id="GO:1904680">
    <property type="term" value="F:peptide transmembrane transporter activity"/>
    <property type="evidence" value="ECO:0007669"/>
    <property type="project" value="TreeGrafter"/>
</dbReference>
<dbReference type="GO" id="GO:0030288">
    <property type="term" value="C:outer membrane-bounded periplasmic space"/>
    <property type="evidence" value="ECO:0007669"/>
    <property type="project" value="UniProtKB-ARBA"/>
</dbReference>
<dbReference type="HOGENOM" id="CLU_017028_0_3_9"/>
<dbReference type="Gene3D" id="3.10.105.10">
    <property type="entry name" value="Dipeptide-binding Protein, Domain 3"/>
    <property type="match status" value="1"/>
</dbReference>
<feature type="domain" description="Solute-binding protein family 5" evidence="7">
    <location>
        <begin position="96"/>
        <end position="478"/>
    </location>
</feature>
<evidence type="ECO:0000256" key="5">
    <source>
        <dbReference type="SAM" id="MobiDB-lite"/>
    </source>
</evidence>
<dbReference type="GO" id="GO:0043190">
    <property type="term" value="C:ATP-binding cassette (ABC) transporter complex"/>
    <property type="evidence" value="ECO:0007669"/>
    <property type="project" value="InterPro"/>
</dbReference>
<comment type="similarity">
    <text evidence="2">Belongs to the bacterial solute-binding protein 5 family.</text>
</comment>
<dbReference type="SUPFAM" id="SSF53850">
    <property type="entry name" value="Periplasmic binding protein-like II"/>
    <property type="match status" value="1"/>
</dbReference>
<evidence type="ECO:0000256" key="2">
    <source>
        <dbReference type="ARBA" id="ARBA00005695"/>
    </source>
</evidence>
<feature type="region of interest" description="Disordered" evidence="5">
    <location>
        <begin position="27"/>
        <end position="46"/>
    </location>
</feature>
<name>F6BIN8_THEXL</name>
<accession>F6BIN8</accession>
<dbReference type="Gene3D" id="3.40.190.10">
    <property type="entry name" value="Periplasmic binding protein-like II"/>
    <property type="match status" value="1"/>
</dbReference>
<evidence type="ECO:0000256" key="6">
    <source>
        <dbReference type="SAM" id="SignalP"/>
    </source>
</evidence>
<evidence type="ECO:0000313" key="8">
    <source>
        <dbReference type="EMBL" id="AEF16782.1"/>
    </source>
</evidence>
<dbReference type="AlphaFoldDB" id="F6BIN8"/>
<evidence type="ECO:0000259" key="7">
    <source>
        <dbReference type="Pfam" id="PF00496"/>
    </source>
</evidence>
<dbReference type="InterPro" id="IPR039424">
    <property type="entry name" value="SBP_5"/>
</dbReference>
<protein>
    <submittedName>
        <fullName evidence="8">ABC-type transporter, periplasmic subunit</fullName>
    </submittedName>
</protein>
<dbReference type="KEGG" id="txy:Thexy_0735"/>
<dbReference type="EMBL" id="CP002739">
    <property type="protein sequence ID" value="AEF16782.1"/>
    <property type="molecule type" value="Genomic_DNA"/>
</dbReference>
<dbReference type="InterPro" id="IPR000914">
    <property type="entry name" value="SBP_5_dom"/>
</dbReference>
<reference evidence="8" key="1">
    <citation type="submission" date="2011-05" db="EMBL/GenBank/DDBJ databases">
        <title>Complete sequence of Thermoanaerobacterium xylanolyticum LX-11.</title>
        <authorList>
            <consortium name="US DOE Joint Genome Institute"/>
            <person name="Lucas S."/>
            <person name="Han J."/>
            <person name="Lapidus A."/>
            <person name="Cheng J.-F."/>
            <person name="Goodwin L."/>
            <person name="Pitluck S."/>
            <person name="Peters L."/>
            <person name="Mikhailova N."/>
            <person name="Lu M."/>
            <person name="Han C."/>
            <person name="Tapia R."/>
            <person name="Land M."/>
            <person name="Hauser L."/>
            <person name="Kyrpides N."/>
            <person name="Ivanova N."/>
            <person name="Pagani I."/>
            <person name="Hemme C."/>
            <person name="Woyke T."/>
        </authorList>
    </citation>
    <scope>NUCLEOTIDE SEQUENCE</scope>
    <source>
        <strain evidence="8">LX-11</strain>
    </source>
</reference>
<dbReference type="Gene3D" id="3.90.76.10">
    <property type="entry name" value="Dipeptide-binding Protein, Domain 1"/>
    <property type="match status" value="1"/>
</dbReference>
<dbReference type="PIRSF" id="PIRSF002741">
    <property type="entry name" value="MppA"/>
    <property type="match status" value="1"/>
</dbReference>
<dbReference type="Proteomes" id="UP000007239">
    <property type="component" value="Chromosome"/>
</dbReference>